<evidence type="ECO:0000256" key="5">
    <source>
        <dbReference type="ARBA" id="ARBA00023078"/>
    </source>
</evidence>
<feature type="transmembrane region" description="Helical" evidence="8">
    <location>
        <begin position="129"/>
        <end position="149"/>
    </location>
</feature>
<dbReference type="InterPro" id="IPR038760">
    <property type="entry name" value="PsbY_plant"/>
</dbReference>
<dbReference type="OrthoDB" id="2016024at2759"/>
<dbReference type="Proteomes" id="UP000825935">
    <property type="component" value="Chromosome 27"/>
</dbReference>
<feature type="transmembrane region" description="Helical" evidence="8">
    <location>
        <begin position="304"/>
        <end position="324"/>
    </location>
</feature>
<feature type="transmembrane region" description="Helical" evidence="8">
    <location>
        <begin position="169"/>
        <end position="188"/>
    </location>
</feature>
<gene>
    <name evidence="9" type="ORF">KP509_27G033400</name>
</gene>
<accession>A0A8T2RHR2</accession>
<evidence type="ECO:0000256" key="1">
    <source>
        <dbReference type="ARBA" id="ARBA00004370"/>
    </source>
</evidence>
<keyword evidence="3 8" id="KW-0812">Transmembrane</keyword>
<dbReference type="AlphaFoldDB" id="A0A8T2RHR2"/>
<evidence type="ECO:0000256" key="2">
    <source>
        <dbReference type="ARBA" id="ARBA00022531"/>
    </source>
</evidence>
<dbReference type="OMA" id="RAVPCAK"/>
<keyword evidence="2" id="KW-0602">Photosynthesis</keyword>
<proteinExistence type="inferred from homology"/>
<reference evidence="9 10" key="1">
    <citation type="submission" date="2021-08" db="EMBL/GenBank/DDBJ databases">
        <title>WGS assembly of Ceratopteris richardii.</title>
        <authorList>
            <person name="Marchant D.B."/>
            <person name="Chen G."/>
            <person name="Jenkins J."/>
            <person name="Shu S."/>
            <person name="Leebens-Mack J."/>
            <person name="Grimwood J."/>
            <person name="Schmutz J."/>
            <person name="Soltis P."/>
            <person name="Soltis D."/>
            <person name="Chen Z.-H."/>
        </authorList>
    </citation>
    <scope>NUCLEOTIDE SEQUENCE [LARGE SCALE GENOMIC DNA]</scope>
    <source>
        <strain evidence="9">Whitten #5841</strain>
        <tissue evidence="9">Leaf</tissue>
    </source>
</reference>
<dbReference type="GO" id="GO:0045454">
    <property type="term" value="P:cell redox homeostasis"/>
    <property type="evidence" value="ECO:0007669"/>
    <property type="project" value="TreeGrafter"/>
</dbReference>
<feature type="transmembrane region" description="Helical" evidence="8">
    <location>
        <begin position="232"/>
        <end position="253"/>
    </location>
</feature>
<dbReference type="InterPro" id="IPR009388">
    <property type="entry name" value="PSII_PsbY"/>
</dbReference>
<evidence type="ECO:0000256" key="7">
    <source>
        <dbReference type="ARBA" id="ARBA00023276"/>
    </source>
</evidence>
<evidence type="ECO:0000256" key="4">
    <source>
        <dbReference type="ARBA" id="ARBA00022989"/>
    </source>
</evidence>
<evidence type="ECO:0000313" key="9">
    <source>
        <dbReference type="EMBL" id="KAH7295128.1"/>
    </source>
</evidence>
<keyword evidence="7" id="KW-0604">Photosystem II</keyword>
<keyword evidence="5" id="KW-0793">Thylakoid</keyword>
<dbReference type="GO" id="GO:0009534">
    <property type="term" value="C:chloroplast thylakoid"/>
    <property type="evidence" value="ECO:0007669"/>
    <property type="project" value="TreeGrafter"/>
</dbReference>
<dbReference type="PANTHER" id="PTHR34790">
    <property type="entry name" value="PHOTOSYSTEM II CORE COMPLEX PROTEINS PSBY, CHLOROPLASTIC"/>
    <property type="match status" value="1"/>
</dbReference>
<comment type="caution">
    <text evidence="9">The sequence shown here is derived from an EMBL/GenBank/DDBJ whole genome shotgun (WGS) entry which is preliminary data.</text>
</comment>
<feature type="transmembrane region" description="Helical" evidence="8">
    <location>
        <begin position="265"/>
        <end position="284"/>
    </location>
</feature>
<dbReference type="EMBL" id="CM035432">
    <property type="protein sequence ID" value="KAH7295128.1"/>
    <property type="molecule type" value="Genomic_DNA"/>
</dbReference>
<evidence type="ECO:0000256" key="6">
    <source>
        <dbReference type="ARBA" id="ARBA00023136"/>
    </source>
</evidence>
<protein>
    <submittedName>
        <fullName evidence="9">Uncharacterized protein</fullName>
    </submittedName>
</protein>
<dbReference type="Pfam" id="PF06298">
    <property type="entry name" value="PsbY"/>
    <property type="match status" value="4"/>
</dbReference>
<dbReference type="GO" id="GO:0009523">
    <property type="term" value="C:photosystem II"/>
    <property type="evidence" value="ECO:0007669"/>
    <property type="project" value="UniProtKB-KW"/>
</dbReference>
<feature type="transmembrane region" description="Helical" evidence="8">
    <location>
        <begin position="98"/>
        <end position="117"/>
    </location>
</feature>
<name>A0A8T2RHR2_CERRI</name>
<dbReference type="GO" id="GO:0030145">
    <property type="term" value="F:manganese ion binding"/>
    <property type="evidence" value="ECO:0007669"/>
    <property type="project" value="InterPro"/>
</dbReference>
<dbReference type="HAMAP" id="MF_00717">
    <property type="entry name" value="PSII_PsbY"/>
    <property type="match status" value="3"/>
</dbReference>
<keyword evidence="10" id="KW-1185">Reference proteome</keyword>
<keyword evidence="4 8" id="KW-1133">Transmembrane helix</keyword>
<evidence type="ECO:0000256" key="3">
    <source>
        <dbReference type="ARBA" id="ARBA00022692"/>
    </source>
</evidence>
<sequence>MALLAASSSIACTSVRCVQAPSAVHLARSSVSASPAPSLPSSVTAASHGSNISDRRTFLPLETGASALAASLFASLAAVDSAAAAQEVMTLAADDNRGLALLLPLVPAVAWVLFNILQPALNQLDKMRSAKALAAGLGLGAAAALMAPPSADAAVQEIADLAADSDSRGLLVLLVLAPAVGWVLFNILKPALNQLDKMRSAKGLVGAVGISTALLLSTDAADAAEAAGGSDARGLLLAASLVPALGWVLFNILQPALNQLEKMKVSKGLVAAVGLGAAGALLPLRSDAAEEIAAIAAAADTDNRGILLLAVLVPAVGWVLYNILQPALNQLDKMRVQK</sequence>
<comment type="subcellular location">
    <subcellularLocation>
        <location evidence="1">Membrane</location>
    </subcellularLocation>
</comment>
<dbReference type="PANTHER" id="PTHR34790:SF1">
    <property type="entry name" value="PHOTOSYSTEM II CORE COMPLEX PROTEINS PSBY, CHLOROPLASTIC"/>
    <property type="match status" value="1"/>
</dbReference>
<organism evidence="9 10">
    <name type="scientific">Ceratopteris richardii</name>
    <name type="common">Triangle waterfern</name>
    <dbReference type="NCBI Taxonomy" id="49495"/>
    <lineage>
        <taxon>Eukaryota</taxon>
        <taxon>Viridiplantae</taxon>
        <taxon>Streptophyta</taxon>
        <taxon>Embryophyta</taxon>
        <taxon>Tracheophyta</taxon>
        <taxon>Polypodiopsida</taxon>
        <taxon>Polypodiidae</taxon>
        <taxon>Polypodiales</taxon>
        <taxon>Pteridineae</taxon>
        <taxon>Pteridaceae</taxon>
        <taxon>Parkerioideae</taxon>
        <taxon>Ceratopteris</taxon>
    </lineage>
</organism>
<dbReference type="GO" id="GO:0015979">
    <property type="term" value="P:photosynthesis"/>
    <property type="evidence" value="ECO:0007669"/>
    <property type="project" value="UniProtKB-KW"/>
</dbReference>
<evidence type="ECO:0000313" key="10">
    <source>
        <dbReference type="Proteomes" id="UP000825935"/>
    </source>
</evidence>
<keyword evidence="6 8" id="KW-0472">Membrane</keyword>
<evidence type="ECO:0000256" key="8">
    <source>
        <dbReference type="SAM" id="Phobius"/>
    </source>
</evidence>